<dbReference type="OrthoDB" id="6926156at2"/>
<dbReference type="InterPro" id="IPR035901">
    <property type="entry name" value="GIY-YIG_endonuc_sf"/>
</dbReference>
<gene>
    <name evidence="1" type="ORF">AWB68_07948</name>
</gene>
<dbReference type="AlphaFoldDB" id="A0A158KYH0"/>
<accession>A0A158KYH0</accession>
<sequence>MPIDNCTHTFDELAATVLPAHLERLKTALQSPMPATTFVGFKSARRELLTKLGHSTDFPGCYVFIDVDRPVYVGISCGVVKRLLQHLNFESHFTASLVYKMASEDFPHEMKRDQAMKDDQFREVFLTAQGSLRKMSVAFVQIDNDLELYLFEVMASMHFDTDTWNTFRTH</sequence>
<organism evidence="1 2">
    <name type="scientific">Caballeronia choica</name>
    <dbReference type="NCBI Taxonomy" id="326476"/>
    <lineage>
        <taxon>Bacteria</taxon>
        <taxon>Pseudomonadati</taxon>
        <taxon>Pseudomonadota</taxon>
        <taxon>Betaproteobacteria</taxon>
        <taxon>Burkholderiales</taxon>
        <taxon>Burkholderiaceae</taxon>
        <taxon>Caballeronia</taxon>
    </lineage>
</organism>
<evidence type="ECO:0000313" key="1">
    <source>
        <dbReference type="EMBL" id="SAL86206.1"/>
    </source>
</evidence>
<dbReference type="EMBL" id="FCON02000217">
    <property type="protein sequence ID" value="SAL86206.1"/>
    <property type="molecule type" value="Genomic_DNA"/>
</dbReference>
<dbReference type="SUPFAM" id="SSF82771">
    <property type="entry name" value="GIY-YIG endonuclease"/>
    <property type="match status" value="1"/>
</dbReference>
<comment type="caution">
    <text evidence="1">The sequence shown here is derived from an EMBL/GenBank/DDBJ whole genome shotgun (WGS) entry which is preliminary data.</text>
</comment>
<name>A0A158KYH0_9BURK</name>
<protein>
    <recommendedName>
        <fullName evidence="3">GIY-YIG domain-containing protein</fullName>
    </recommendedName>
</protein>
<evidence type="ECO:0000313" key="2">
    <source>
        <dbReference type="Proteomes" id="UP000054770"/>
    </source>
</evidence>
<dbReference type="Proteomes" id="UP000054770">
    <property type="component" value="Unassembled WGS sequence"/>
</dbReference>
<keyword evidence="2" id="KW-1185">Reference proteome</keyword>
<evidence type="ECO:0008006" key="3">
    <source>
        <dbReference type="Google" id="ProtNLM"/>
    </source>
</evidence>
<proteinExistence type="predicted"/>
<reference evidence="1" key="1">
    <citation type="submission" date="2016-01" db="EMBL/GenBank/DDBJ databases">
        <authorList>
            <person name="Peeters C."/>
        </authorList>
    </citation>
    <scope>NUCLEOTIDE SEQUENCE [LARGE SCALE GENOMIC DNA]</scope>
    <source>
        <strain evidence="1">LMG 22940</strain>
    </source>
</reference>